<dbReference type="PANTHER" id="PTHR46552">
    <property type="entry name" value="NADH-UBIQUINONE OXIDOREDUCTASE CHAIN 2"/>
    <property type="match status" value="1"/>
</dbReference>
<dbReference type="EMBL" id="MN264502">
    <property type="protein sequence ID" value="QNC70811.1"/>
    <property type="molecule type" value="Genomic_DNA"/>
</dbReference>
<keyword evidence="5" id="KW-0813">Transport</keyword>
<sequence>MLSNLPFSYLFFLMMIFGTVFSVSSMHWLGIWVGLEMNLIGFLPILVYKKGMLDSEAAVKYFIIQAIGSSFLVFGSLIMYNISFSWEVLSLVSSKYFYVSVLFIISSLLMKMGVFPFHFWFPSVMSSLPWLSCLLLVTWQKLAPVFLIGVMMEISNMLWLTVLVCVMSCGSAFVGGVGGMNQSQVRGLLAYSSIGHMGWIVFAVCQSYHSMKVYFFIYVIISLCLFLVLWYLDVSLMVDLGNSVGGLLADFSVIVLLLSLGGLPPLLGFIGKWNVFMESMNSSMSMFVFFLVLGSVMSLFYYLGLFFVFVLKVFGKISSKLFKGLGFSKLILFMNFFGGWFLIMFDVFEFI</sequence>
<feature type="transmembrane region" description="Helical" evidence="17">
    <location>
        <begin position="326"/>
        <end position="345"/>
    </location>
</feature>
<proteinExistence type="inferred from homology"/>
<evidence type="ECO:0000259" key="18">
    <source>
        <dbReference type="Pfam" id="PF00361"/>
    </source>
</evidence>
<dbReference type="RefSeq" id="YP_009968692.1">
    <property type="nucleotide sequence ID" value="NC_051889.1"/>
</dbReference>
<keyword evidence="13 17" id="KW-0830">Ubiquinone</keyword>
<feature type="transmembrane region" description="Helical" evidence="17">
    <location>
        <begin position="96"/>
        <end position="121"/>
    </location>
</feature>
<evidence type="ECO:0000256" key="14">
    <source>
        <dbReference type="ARBA" id="ARBA00023128"/>
    </source>
</evidence>
<keyword evidence="6 17" id="KW-0679">Respiratory chain</keyword>
<dbReference type="InterPro" id="IPR050175">
    <property type="entry name" value="Complex_I_Subunit_2"/>
</dbReference>
<geneLocation type="mitochondrion" evidence="19"/>
<accession>A0A7G6KRF1</accession>
<feature type="transmembrane region" description="Helical" evidence="17">
    <location>
        <begin position="29"/>
        <end position="49"/>
    </location>
</feature>
<keyword evidence="15 17" id="KW-0472">Membrane</keyword>
<dbReference type="PRINTS" id="PR01436">
    <property type="entry name" value="NADHDHGNASE2"/>
</dbReference>
<protein>
    <recommendedName>
        <fullName evidence="4 17">NADH-ubiquinone oxidoreductase chain 2</fullName>
        <ecNumber evidence="3 17">7.1.1.2</ecNumber>
    </recommendedName>
</protein>
<feature type="transmembrane region" description="Helical" evidence="17">
    <location>
        <begin position="7"/>
        <end position="23"/>
    </location>
</feature>
<dbReference type="InterPro" id="IPR001750">
    <property type="entry name" value="ND/Mrp_TM"/>
</dbReference>
<evidence type="ECO:0000313" key="19">
    <source>
        <dbReference type="EMBL" id="QNC70811.1"/>
    </source>
</evidence>
<keyword evidence="9 17" id="KW-1278">Translocase</keyword>
<evidence type="ECO:0000256" key="11">
    <source>
        <dbReference type="ARBA" id="ARBA00022989"/>
    </source>
</evidence>
<keyword evidence="7 17" id="KW-0812">Transmembrane</keyword>
<evidence type="ECO:0000256" key="9">
    <source>
        <dbReference type="ARBA" id="ARBA00022967"/>
    </source>
</evidence>
<keyword evidence="10 17" id="KW-0249">Electron transport</keyword>
<dbReference type="GeneID" id="60450927"/>
<feature type="transmembrane region" description="Helical" evidence="17">
    <location>
        <begin position="287"/>
        <end position="314"/>
    </location>
</feature>
<dbReference type="AlphaFoldDB" id="A0A7G6KRF1"/>
<evidence type="ECO:0000256" key="3">
    <source>
        <dbReference type="ARBA" id="ARBA00012944"/>
    </source>
</evidence>
<evidence type="ECO:0000256" key="10">
    <source>
        <dbReference type="ARBA" id="ARBA00022982"/>
    </source>
</evidence>
<keyword evidence="14 17" id="KW-0496">Mitochondrion</keyword>
<comment type="subcellular location">
    <subcellularLocation>
        <location evidence="1 17">Mitochondrion inner membrane</location>
        <topology evidence="1 17">Multi-pass membrane protein</topology>
    </subcellularLocation>
</comment>
<evidence type="ECO:0000256" key="13">
    <source>
        <dbReference type="ARBA" id="ARBA00023075"/>
    </source>
</evidence>
<dbReference type="Pfam" id="PF00361">
    <property type="entry name" value="Proton_antipo_M"/>
    <property type="match status" value="1"/>
</dbReference>
<evidence type="ECO:0000256" key="16">
    <source>
        <dbReference type="ARBA" id="ARBA00049551"/>
    </source>
</evidence>
<evidence type="ECO:0000256" key="1">
    <source>
        <dbReference type="ARBA" id="ARBA00004448"/>
    </source>
</evidence>
<name>A0A7G6KRF1_9CAEN</name>
<feature type="transmembrane region" description="Helical" evidence="17">
    <location>
        <begin position="61"/>
        <end position="84"/>
    </location>
</feature>
<feature type="transmembrane region" description="Helical" evidence="17">
    <location>
        <begin position="215"/>
        <end position="232"/>
    </location>
</feature>
<comment type="function">
    <text evidence="17">Core subunit of the mitochondrial membrane respiratory chain NADH dehydrogenase (Complex I) which catalyzes electron transfer from NADH through the respiratory chain, using ubiquinone as an electron acceptor. Essential for the catalytic activity and assembly of complex I.</text>
</comment>
<feature type="domain" description="NADH:quinone oxidoreductase/Mrp antiporter transmembrane" evidence="18">
    <location>
        <begin position="25"/>
        <end position="298"/>
    </location>
</feature>
<evidence type="ECO:0000256" key="8">
    <source>
        <dbReference type="ARBA" id="ARBA00022792"/>
    </source>
</evidence>
<dbReference type="CTD" id="4536"/>
<evidence type="ECO:0000256" key="12">
    <source>
        <dbReference type="ARBA" id="ARBA00023027"/>
    </source>
</evidence>
<feature type="transmembrane region" description="Helical" evidence="17">
    <location>
        <begin position="157"/>
        <end position="176"/>
    </location>
</feature>
<evidence type="ECO:0000256" key="6">
    <source>
        <dbReference type="ARBA" id="ARBA00022660"/>
    </source>
</evidence>
<reference evidence="19" key="2">
    <citation type="submission" date="2019-08" db="EMBL/GenBank/DDBJ databases">
        <authorList>
            <person name="Zhang J.J."/>
            <person name="Zhang C.C."/>
            <person name="Guo J.J."/>
            <person name="Zhao B.B."/>
        </authorList>
    </citation>
    <scope>NUCLEOTIDE SEQUENCE</scope>
</reference>
<dbReference type="EC" id="7.1.1.2" evidence="3 17"/>
<evidence type="ECO:0000256" key="4">
    <source>
        <dbReference type="ARBA" id="ARBA00021008"/>
    </source>
</evidence>
<dbReference type="GO" id="GO:0008137">
    <property type="term" value="F:NADH dehydrogenase (ubiquinone) activity"/>
    <property type="evidence" value="ECO:0007669"/>
    <property type="project" value="UniProtKB-EC"/>
</dbReference>
<comment type="similarity">
    <text evidence="2 17">Belongs to the complex I subunit 2 family.</text>
</comment>
<evidence type="ECO:0000256" key="2">
    <source>
        <dbReference type="ARBA" id="ARBA00007012"/>
    </source>
</evidence>
<comment type="catalytic activity">
    <reaction evidence="16 17">
        <text>a ubiquinone + NADH + 5 H(+)(in) = a ubiquinol + NAD(+) + 4 H(+)(out)</text>
        <dbReference type="Rhea" id="RHEA:29091"/>
        <dbReference type="Rhea" id="RHEA-COMP:9565"/>
        <dbReference type="Rhea" id="RHEA-COMP:9566"/>
        <dbReference type="ChEBI" id="CHEBI:15378"/>
        <dbReference type="ChEBI" id="CHEBI:16389"/>
        <dbReference type="ChEBI" id="CHEBI:17976"/>
        <dbReference type="ChEBI" id="CHEBI:57540"/>
        <dbReference type="ChEBI" id="CHEBI:57945"/>
        <dbReference type="EC" id="7.1.1.2"/>
    </reaction>
</comment>
<keyword evidence="11 17" id="KW-1133">Transmembrane helix</keyword>
<organism evidence="19">
    <name type="scientific">Rivularia auriculata</name>
    <dbReference type="NCBI Taxonomy" id="2023863"/>
    <lineage>
        <taxon>Eukaryota</taxon>
        <taxon>Metazoa</taxon>
        <taxon>Spiralia</taxon>
        <taxon>Lophotrochozoa</taxon>
        <taxon>Mollusca</taxon>
        <taxon>Gastropoda</taxon>
        <taxon>Caenogastropoda</taxon>
        <taxon>Architaenioglossa</taxon>
        <taxon>Viviparoidea</taxon>
        <taxon>Viviparidae</taxon>
        <taxon>Rivularia</taxon>
    </lineage>
</organism>
<dbReference type="GO" id="GO:0006120">
    <property type="term" value="P:mitochondrial electron transport, NADH to ubiquinone"/>
    <property type="evidence" value="ECO:0007669"/>
    <property type="project" value="InterPro"/>
</dbReference>
<keyword evidence="12 17" id="KW-0520">NAD</keyword>
<feature type="transmembrane region" description="Helical" evidence="17">
    <location>
        <begin position="244"/>
        <end position="267"/>
    </location>
</feature>
<dbReference type="GO" id="GO:0005743">
    <property type="term" value="C:mitochondrial inner membrane"/>
    <property type="evidence" value="ECO:0007669"/>
    <property type="project" value="UniProtKB-SubCell"/>
</dbReference>
<dbReference type="PANTHER" id="PTHR46552:SF1">
    <property type="entry name" value="NADH-UBIQUINONE OXIDOREDUCTASE CHAIN 2"/>
    <property type="match status" value="1"/>
</dbReference>
<evidence type="ECO:0000256" key="5">
    <source>
        <dbReference type="ARBA" id="ARBA00022448"/>
    </source>
</evidence>
<evidence type="ECO:0000256" key="15">
    <source>
        <dbReference type="ARBA" id="ARBA00023136"/>
    </source>
</evidence>
<keyword evidence="8 17" id="KW-0999">Mitochondrion inner membrane</keyword>
<evidence type="ECO:0000256" key="7">
    <source>
        <dbReference type="ARBA" id="ARBA00022692"/>
    </source>
</evidence>
<evidence type="ECO:0000256" key="17">
    <source>
        <dbReference type="RuleBase" id="RU003403"/>
    </source>
</evidence>
<reference evidence="19" key="1">
    <citation type="journal article" date="2019" name="Mitochondrial DNA Part B Resour">
        <title>Complete mitochondrial genome of Rivularia auriculata (Gastropoda, Viviparidae) with phylogenetic consideration.</title>
        <authorList>
            <person name="Zhang C."/>
            <person name="Guo J."/>
            <person name="Yang H."/>
            <person name="Zhang J.-E."/>
        </authorList>
    </citation>
    <scope>NUCLEOTIDE SEQUENCE</scope>
</reference>
<gene>
    <name evidence="19" type="primary">ND2</name>
</gene>
<feature type="transmembrane region" description="Helical" evidence="17">
    <location>
        <begin position="128"/>
        <end position="151"/>
    </location>
</feature>
<feature type="transmembrane region" description="Helical" evidence="17">
    <location>
        <begin position="188"/>
        <end position="209"/>
    </location>
</feature>
<dbReference type="InterPro" id="IPR003917">
    <property type="entry name" value="NADH_UbQ_OxRdtase_chain2"/>
</dbReference>